<sequence>MATLAALACTPPVRAATPELRVLTHSSFNLPKPLLGEFERVAGVRLQLIKGGDAGEMLNKLILTRAKPIADVVFGIDNALWHKAHAANVLDPYDGPAARRPSVAEVGAGVVPVTYGFVNLNADKAWLAREKRSAPTNLLDLTRPEWAGKLVVPNPATSSPGLAFLLATVGGMGEEAAFAWWAQMRANGLKVVKGWSEAYYTEFSRNGGSRPLVVSYASSPAAEVFFSKEKTTEPPTLNLLLKGGVFRQVEGVALVRGGGQRAAAGQFIEFLRSPAVQQMLQTEMWMLPADKGAAPVAALAVVPTPTVVDNPFAETLAANSGQWVTRWTRTVLK</sequence>
<dbReference type="EMBL" id="JBHTCA010000003">
    <property type="protein sequence ID" value="MFC7408464.1"/>
    <property type="molecule type" value="Genomic_DNA"/>
</dbReference>
<dbReference type="Gene3D" id="3.40.190.10">
    <property type="entry name" value="Periplasmic binding protein-like II"/>
    <property type="match status" value="2"/>
</dbReference>
<dbReference type="SUPFAM" id="SSF53850">
    <property type="entry name" value="Periplasmic binding protein-like II"/>
    <property type="match status" value="1"/>
</dbReference>
<reference evidence="3" key="1">
    <citation type="journal article" date="2019" name="Int. J. Syst. Evol. Microbiol.">
        <title>The Global Catalogue of Microorganisms (GCM) 10K type strain sequencing project: providing services to taxonomists for standard genome sequencing and annotation.</title>
        <authorList>
            <consortium name="The Broad Institute Genomics Platform"/>
            <consortium name="The Broad Institute Genome Sequencing Center for Infectious Disease"/>
            <person name="Wu L."/>
            <person name="Ma J."/>
        </authorList>
    </citation>
    <scope>NUCLEOTIDE SEQUENCE [LARGE SCALE GENOMIC DNA]</scope>
    <source>
        <strain evidence="3">CGMCC 1.12371</strain>
    </source>
</reference>
<evidence type="ECO:0000256" key="1">
    <source>
        <dbReference type="ARBA" id="ARBA00022729"/>
    </source>
</evidence>
<accession>A0ABW2QH69</accession>
<keyword evidence="3" id="KW-1185">Reference proteome</keyword>
<proteinExistence type="predicted"/>
<dbReference type="PANTHER" id="PTHR30006:SF2">
    <property type="entry name" value="ABC TRANSPORTER SUBSTRATE-BINDING PROTEIN"/>
    <property type="match status" value="1"/>
</dbReference>
<organism evidence="2 3">
    <name type="scientific">Hydrogenophaga atypica</name>
    <dbReference type="NCBI Taxonomy" id="249409"/>
    <lineage>
        <taxon>Bacteria</taxon>
        <taxon>Pseudomonadati</taxon>
        <taxon>Pseudomonadota</taxon>
        <taxon>Betaproteobacteria</taxon>
        <taxon>Burkholderiales</taxon>
        <taxon>Comamonadaceae</taxon>
        <taxon>Hydrogenophaga</taxon>
    </lineage>
</organism>
<dbReference type="PANTHER" id="PTHR30006">
    <property type="entry name" value="THIAMINE-BINDING PERIPLASMIC PROTEIN-RELATED"/>
    <property type="match status" value="1"/>
</dbReference>
<dbReference type="NCBIfam" id="TIGR01254">
    <property type="entry name" value="sfuA"/>
    <property type="match status" value="1"/>
</dbReference>
<gene>
    <name evidence="2" type="ORF">ACFQPB_06290</name>
</gene>
<keyword evidence="1" id="KW-0732">Signal</keyword>
<evidence type="ECO:0000313" key="2">
    <source>
        <dbReference type="EMBL" id="MFC7408464.1"/>
    </source>
</evidence>
<dbReference type="Proteomes" id="UP001596501">
    <property type="component" value="Unassembled WGS sequence"/>
</dbReference>
<evidence type="ECO:0000313" key="3">
    <source>
        <dbReference type="Proteomes" id="UP001596501"/>
    </source>
</evidence>
<comment type="caution">
    <text evidence="2">The sequence shown here is derived from an EMBL/GenBank/DDBJ whole genome shotgun (WGS) entry which is preliminary data.</text>
</comment>
<dbReference type="Pfam" id="PF13343">
    <property type="entry name" value="SBP_bac_6"/>
    <property type="match status" value="1"/>
</dbReference>
<name>A0ABW2QH69_9BURK</name>
<dbReference type="InterPro" id="IPR005948">
    <property type="entry name" value="ThiB-like"/>
</dbReference>
<dbReference type="RefSeq" id="WP_382220766.1">
    <property type="nucleotide sequence ID" value="NZ_JBHTCA010000003.1"/>
</dbReference>
<protein>
    <submittedName>
        <fullName evidence="2">Thiamine ABC transporter substrate binding subunit</fullName>
    </submittedName>
</protein>